<dbReference type="InterPro" id="IPR050319">
    <property type="entry name" value="ABC_transp_ATP-bind"/>
</dbReference>
<dbReference type="InterPro" id="IPR003593">
    <property type="entry name" value="AAA+_ATPase"/>
</dbReference>
<evidence type="ECO:0000256" key="4">
    <source>
        <dbReference type="ARBA" id="ARBA00022840"/>
    </source>
</evidence>
<dbReference type="PROSITE" id="PS00211">
    <property type="entry name" value="ABC_TRANSPORTER_1"/>
    <property type="match status" value="1"/>
</dbReference>
<evidence type="ECO:0000256" key="2">
    <source>
        <dbReference type="ARBA" id="ARBA00022448"/>
    </source>
</evidence>
<keyword evidence="4" id="KW-0067">ATP-binding</keyword>
<evidence type="ECO:0000256" key="3">
    <source>
        <dbReference type="ARBA" id="ARBA00022741"/>
    </source>
</evidence>
<evidence type="ECO:0000256" key="5">
    <source>
        <dbReference type="SAM" id="MobiDB-lite"/>
    </source>
</evidence>
<sequence length="628" mass="65804">MTLLAVEGLDVRFGAVHAVRDVSLTVDRGECLAVVGESGSGKSVTARTLVGLTGPGSTVTARGLRFDGEDLTRLTDPQWRAVRGRRIGLVLQDALTSLDPLRTVGAEVAEPLRVHRLAARAERPARVRDLLTGAGIPDPERRAAQHPHQLSGGLRQRALIASALAGEPDLLIADEPTTALDVTVQAQVLDLLDGLRREGTALLLISHDLSVVARLADRVAVMFGGRIVETGPTGQLLAEPRHPYTRALLAAVPGGRTRGRRLAVPPVDGPAPGPHGCPYASRCPAADAVCREALPPFDGHGTRCRHPATGAVALQPATGEGPAGTPARKPATAPLPRLTVREAAPGGSGPADGPAARGAKAAAAVLLPPTDGPPQGVPLVEVDGVSKAYGGRPVVREVSLRLAAGETLGLVGESGSGKTTVSRIVLGLEEPDTGAVRLDGQPWSGLPERRRRALRPRLQAVQQDPLSSFDPRWTVARVIGEALARTGVPRGRARTARTTELLDQVGLSAALLERRPTELSGGQRQRVAIARALAPAPRILVCDEPVSALDVSVQAQILDLLDDLRRDTGLAMLFISHDLGVVQHLADRVAVMQDGRLVETGDADELFARPAADYTRRLLAATPLGADA</sequence>
<proteinExistence type="inferred from homology"/>
<feature type="domain" description="ABC transporter" evidence="6">
    <location>
        <begin position="4"/>
        <end position="249"/>
    </location>
</feature>
<evidence type="ECO:0000313" key="8">
    <source>
        <dbReference type="Proteomes" id="UP001501752"/>
    </source>
</evidence>
<dbReference type="NCBIfam" id="TIGR01727">
    <property type="entry name" value="oligo_HPY"/>
    <property type="match status" value="1"/>
</dbReference>
<dbReference type="NCBIfam" id="NF007739">
    <property type="entry name" value="PRK10419.1"/>
    <property type="match status" value="2"/>
</dbReference>
<dbReference type="InterPro" id="IPR003439">
    <property type="entry name" value="ABC_transporter-like_ATP-bd"/>
</dbReference>
<comment type="caution">
    <text evidence="7">The sequence shown here is derived from an EMBL/GenBank/DDBJ whole genome shotgun (WGS) entry which is preliminary data.</text>
</comment>
<dbReference type="PROSITE" id="PS50893">
    <property type="entry name" value="ABC_TRANSPORTER_2"/>
    <property type="match status" value="2"/>
</dbReference>
<keyword evidence="3" id="KW-0547">Nucleotide-binding</keyword>
<feature type="domain" description="ABC transporter" evidence="6">
    <location>
        <begin position="380"/>
        <end position="619"/>
    </location>
</feature>
<keyword evidence="2" id="KW-0813">Transport</keyword>
<gene>
    <name evidence="7" type="ORF">GCM10023235_72470</name>
</gene>
<dbReference type="PANTHER" id="PTHR43776:SF7">
    <property type="entry name" value="D,D-DIPEPTIDE TRANSPORT ATP-BINDING PROTEIN DDPF-RELATED"/>
    <property type="match status" value="1"/>
</dbReference>
<dbReference type="Pfam" id="PF00005">
    <property type="entry name" value="ABC_tran"/>
    <property type="match status" value="2"/>
</dbReference>
<dbReference type="Gene3D" id="3.40.50.300">
    <property type="entry name" value="P-loop containing nucleotide triphosphate hydrolases"/>
    <property type="match status" value="2"/>
</dbReference>
<name>A0ABP9EKC1_9ACTN</name>
<organism evidence="7 8">
    <name type="scientific">Kitasatospora terrestris</name>
    <dbReference type="NCBI Taxonomy" id="258051"/>
    <lineage>
        <taxon>Bacteria</taxon>
        <taxon>Bacillati</taxon>
        <taxon>Actinomycetota</taxon>
        <taxon>Actinomycetes</taxon>
        <taxon>Kitasatosporales</taxon>
        <taxon>Streptomycetaceae</taxon>
        <taxon>Kitasatospora</taxon>
    </lineage>
</organism>
<dbReference type="InterPro" id="IPR027417">
    <property type="entry name" value="P-loop_NTPase"/>
</dbReference>
<dbReference type="Proteomes" id="UP001501752">
    <property type="component" value="Unassembled WGS sequence"/>
</dbReference>
<accession>A0ABP9EKC1</accession>
<dbReference type="InterPro" id="IPR017871">
    <property type="entry name" value="ABC_transporter-like_CS"/>
</dbReference>
<dbReference type="SMART" id="SM00382">
    <property type="entry name" value="AAA"/>
    <property type="match status" value="2"/>
</dbReference>
<dbReference type="SUPFAM" id="SSF52540">
    <property type="entry name" value="P-loop containing nucleoside triphosphate hydrolases"/>
    <property type="match status" value="2"/>
</dbReference>
<keyword evidence="8" id="KW-1185">Reference proteome</keyword>
<feature type="region of interest" description="Disordered" evidence="5">
    <location>
        <begin position="314"/>
        <end position="335"/>
    </location>
</feature>
<dbReference type="EMBL" id="BAABIS010000001">
    <property type="protein sequence ID" value="GAA4881587.1"/>
    <property type="molecule type" value="Genomic_DNA"/>
</dbReference>
<dbReference type="RefSeq" id="WP_345701158.1">
    <property type="nucleotide sequence ID" value="NZ_BAABIS010000001.1"/>
</dbReference>
<protein>
    <recommendedName>
        <fullName evidence="6">ABC transporter domain-containing protein</fullName>
    </recommendedName>
</protein>
<evidence type="ECO:0000256" key="1">
    <source>
        <dbReference type="ARBA" id="ARBA00005417"/>
    </source>
</evidence>
<dbReference type="CDD" id="cd03257">
    <property type="entry name" value="ABC_NikE_OppD_transporters"/>
    <property type="match status" value="2"/>
</dbReference>
<evidence type="ECO:0000259" key="6">
    <source>
        <dbReference type="PROSITE" id="PS50893"/>
    </source>
</evidence>
<dbReference type="NCBIfam" id="NF008453">
    <property type="entry name" value="PRK11308.1"/>
    <property type="match status" value="2"/>
</dbReference>
<dbReference type="PANTHER" id="PTHR43776">
    <property type="entry name" value="TRANSPORT ATP-BINDING PROTEIN"/>
    <property type="match status" value="1"/>
</dbReference>
<comment type="similarity">
    <text evidence="1">Belongs to the ABC transporter superfamily.</text>
</comment>
<dbReference type="InterPro" id="IPR013563">
    <property type="entry name" value="Oligopep_ABC_C"/>
</dbReference>
<reference evidence="8" key="1">
    <citation type="journal article" date="2019" name="Int. J. Syst. Evol. Microbiol.">
        <title>The Global Catalogue of Microorganisms (GCM) 10K type strain sequencing project: providing services to taxonomists for standard genome sequencing and annotation.</title>
        <authorList>
            <consortium name="The Broad Institute Genomics Platform"/>
            <consortium name="The Broad Institute Genome Sequencing Center for Infectious Disease"/>
            <person name="Wu L."/>
            <person name="Ma J."/>
        </authorList>
    </citation>
    <scope>NUCLEOTIDE SEQUENCE [LARGE SCALE GENOMIC DNA]</scope>
    <source>
        <strain evidence="8">JCM 13006</strain>
    </source>
</reference>
<evidence type="ECO:0000313" key="7">
    <source>
        <dbReference type="EMBL" id="GAA4881587.1"/>
    </source>
</evidence>
<dbReference type="Pfam" id="PF08352">
    <property type="entry name" value="oligo_HPY"/>
    <property type="match status" value="2"/>
</dbReference>